<dbReference type="GO" id="GO:0140114">
    <property type="term" value="P:cellular detoxification of fluoride"/>
    <property type="evidence" value="ECO:0007669"/>
    <property type="project" value="UniProtKB-UniRule"/>
</dbReference>
<evidence type="ECO:0000256" key="5">
    <source>
        <dbReference type="ARBA" id="ARBA00022989"/>
    </source>
</evidence>
<evidence type="ECO:0000313" key="12">
    <source>
        <dbReference type="EMBL" id="MBW4866280.1"/>
    </source>
</evidence>
<accession>A0AAW4NS51</accession>
<evidence type="ECO:0000256" key="10">
    <source>
        <dbReference type="ARBA" id="ARBA00035585"/>
    </source>
</evidence>
<evidence type="ECO:0000256" key="8">
    <source>
        <dbReference type="ARBA" id="ARBA00023303"/>
    </source>
</evidence>
<keyword evidence="7 11" id="KW-0472">Membrane</keyword>
<name>A0AAW4NS51_9BACT</name>
<keyword evidence="2 11" id="KW-1003">Cell membrane</keyword>
<feature type="transmembrane region" description="Helical" evidence="11">
    <location>
        <begin position="110"/>
        <end position="131"/>
    </location>
</feature>
<dbReference type="PANTHER" id="PTHR28259:SF1">
    <property type="entry name" value="FLUORIDE EXPORT PROTEIN 1-RELATED"/>
    <property type="match status" value="1"/>
</dbReference>
<dbReference type="PANTHER" id="PTHR28259">
    <property type="entry name" value="FLUORIDE EXPORT PROTEIN 1-RELATED"/>
    <property type="match status" value="1"/>
</dbReference>
<comment type="function">
    <text evidence="11">Fluoride-specific ion channel. Important for reducing fluoride concentration in the cell, thus reducing its toxicity.</text>
</comment>
<dbReference type="HAMAP" id="MF_00454">
    <property type="entry name" value="FluC"/>
    <property type="match status" value="1"/>
</dbReference>
<dbReference type="AlphaFoldDB" id="A0AAW4NS51"/>
<dbReference type="GO" id="GO:0062054">
    <property type="term" value="F:fluoride channel activity"/>
    <property type="evidence" value="ECO:0007669"/>
    <property type="project" value="UniProtKB-UniRule"/>
</dbReference>
<keyword evidence="3" id="KW-0997">Cell inner membrane</keyword>
<comment type="similarity">
    <text evidence="9 11">Belongs to the fluoride channel Fluc/FEX (TC 1.A.43) family.</text>
</comment>
<keyword evidence="11" id="KW-0479">Metal-binding</keyword>
<dbReference type="RefSeq" id="WP_219427923.1">
    <property type="nucleotide sequence ID" value="NZ_JAHXRD010000013.1"/>
</dbReference>
<keyword evidence="8 11" id="KW-0407">Ion channel</keyword>
<dbReference type="NCBIfam" id="TIGR00494">
    <property type="entry name" value="crcB"/>
    <property type="match status" value="1"/>
</dbReference>
<feature type="binding site" evidence="11">
    <location>
        <position position="88"/>
    </location>
    <ligand>
        <name>Na(+)</name>
        <dbReference type="ChEBI" id="CHEBI:29101"/>
        <note>structural</note>
    </ligand>
</feature>
<keyword evidence="6 11" id="KW-0406">Ion transport</keyword>
<keyword evidence="4 11" id="KW-0812">Transmembrane</keyword>
<protein>
    <recommendedName>
        <fullName evidence="11">Fluoride-specific ion channel FluC</fullName>
    </recommendedName>
</protein>
<evidence type="ECO:0000256" key="11">
    <source>
        <dbReference type="HAMAP-Rule" id="MF_00454"/>
    </source>
</evidence>
<evidence type="ECO:0000313" key="13">
    <source>
        <dbReference type="Proteomes" id="UP001196873"/>
    </source>
</evidence>
<dbReference type="EMBL" id="JAHXRF010000014">
    <property type="protein sequence ID" value="MBW4866280.1"/>
    <property type="molecule type" value="Genomic_DNA"/>
</dbReference>
<keyword evidence="11" id="KW-0915">Sodium</keyword>
<keyword evidence="5 11" id="KW-1133">Transmembrane helix</keyword>
<dbReference type="InterPro" id="IPR003691">
    <property type="entry name" value="FluC"/>
</dbReference>
<reference evidence="12" key="1">
    <citation type="submission" date="2021-07" db="EMBL/GenBank/DDBJ databases">
        <title>Genomic diversity and antimicrobial resistance of Prevotella spp. isolated from chronic lung disease airways.</title>
        <authorList>
            <person name="Webb K.A."/>
            <person name="Olagoke O.S."/>
            <person name="Baird T."/>
            <person name="Neill J."/>
            <person name="Pham A."/>
            <person name="Wells T.J."/>
            <person name="Ramsay K.A."/>
            <person name="Bell S.C."/>
            <person name="Sarovich D.S."/>
            <person name="Price E.P."/>
        </authorList>
    </citation>
    <scope>NUCLEOTIDE SEQUENCE</scope>
    <source>
        <strain evidence="12">SCHI0047.S.3</strain>
    </source>
</reference>
<comment type="caution">
    <text evidence="12">The sequence shown here is derived from an EMBL/GenBank/DDBJ whole genome shotgun (WGS) entry which is preliminary data.</text>
</comment>
<evidence type="ECO:0000256" key="7">
    <source>
        <dbReference type="ARBA" id="ARBA00023136"/>
    </source>
</evidence>
<comment type="activity regulation">
    <text evidence="11">Na(+) is not transported, but it plays an essential structural role and its presence is essential for fluoride channel function.</text>
</comment>
<organism evidence="12 13">
    <name type="scientific">Segatella salivae</name>
    <dbReference type="NCBI Taxonomy" id="228604"/>
    <lineage>
        <taxon>Bacteria</taxon>
        <taxon>Pseudomonadati</taxon>
        <taxon>Bacteroidota</taxon>
        <taxon>Bacteroidia</taxon>
        <taxon>Bacteroidales</taxon>
        <taxon>Prevotellaceae</taxon>
        <taxon>Segatella</taxon>
    </lineage>
</organism>
<feature type="binding site" evidence="11">
    <location>
        <position position="85"/>
    </location>
    <ligand>
        <name>Na(+)</name>
        <dbReference type="ChEBI" id="CHEBI:29101"/>
        <note>structural</note>
    </ligand>
</feature>
<comment type="subcellular location">
    <subcellularLocation>
        <location evidence="1 11">Cell membrane</location>
        <topology evidence="1 11">Multi-pass membrane protein</topology>
    </subcellularLocation>
</comment>
<evidence type="ECO:0000256" key="6">
    <source>
        <dbReference type="ARBA" id="ARBA00023065"/>
    </source>
</evidence>
<evidence type="ECO:0000256" key="2">
    <source>
        <dbReference type="ARBA" id="ARBA00022475"/>
    </source>
</evidence>
<feature type="transmembrane region" description="Helical" evidence="11">
    <location>
        <begin position="12"/>
        <end position="31"/>
    </location>
</feature>
<keyword evidence="11" id="KW-0813">Transport</keyword>
<feature type="transmembrane region" description="Helical" evidence="11">
    <location>
        <begin position="77"/>
        <end position="98"/>
    </location>
</feature>
<gene>
    <name evidence="11 12" type="primary">crcB</name>
    <name evidence="11" type="synonym">fluC</name>
    <name evidence="12" type="ORF">KZY68_09740</name>
</gene>
<feature type="transmembrane region" description="Helical" evidence="11">
    <location>
        <begin position="43"/>
        <end position="65"/>
    </location>
</feature>
<dbReference type="GO" id="GO:0005886">
    <property type="term" value="C:plasma membrane"/>
    <property type="evidence" value="ECO:0007669"/>
    <property type="project" value="UniProtKB-SubCell"/>
</dbReference>
<sequence length="134" mass="14566">MKMCIFAEDMLQSIFYIAIGGALGSVSRWLLPKLLQGTFLAVFPMGTMTVNLLGCLLIGFFYGIADRGTGMSESWKLFLTVGFCGGFTTFSTFCNETLTLLRTQQLWQAVAYSGGSVVLGIVAVYIGMSLARMI</sequence>
<evidence type="ECO:0000256" key="4">
    <source>
        <dbReference type="ARBA" id="ARBA00022692"/>
    </source>
</evidence>
<dbReference type="GO" id="GO:0046872">
    <property type="term" value="F:metal ion binding"/>
    <property type="evidence" value="ECO:0007669"/>
    <property type="project" value="UniProtKB-KW"/>
</dbReference>
<dbReference type="Pfam" id="PF02537">
    <property type="entry name" value="CRCB"/>
    <property type="match status" value="1"/>
</dbReference>
<evidence type="ECO:0000256" key="3">
    <source>
        <dbReference type="ARBA" id="ARBA00022519"/>
    </source>
</evidence>
<evidence type="ECO:0000256" key="1">
    <source>
        <dbReference type="ARBA" id="ARBA00004651"/>
    </source>
</evidence>
<proteinExistence type="inferred from homology"/>
<evidence type="ECO:0000256" key="9">
    <source>
        <dbReference type="ARBA" id="ARBA00035120"/>
    </source>
</evidence>
<comment type="catalytic activity">
    <reaction evidence="10">
        <text>fluoride(in) = fluoride(out)</text>
        <dbReference type="Rhea" id="RHEA:76159"/>
        <dbReference type="ChEBI" id="CHEBI:17051"/>
    </reaction>
    <physiologicalReaction direction="left-to-right" evidence="10">
        <dbReference type="Rhea" id="RHEA:76160"/>
    </physiologicalReaction>
</comment>
<dbReference type="Proteomes" id="UP001196873">
    <property type="component" value="Unassembled WGS sequence"/>
</dbReference>